<dbReference type="SMART" id="SM00332">
    <property type="entry name" value="PP2Cc"/>
    <property type="match status" value="1"/>
</dbReference>
<dbReference type="InterPro" id="IPR015655">
    <property type="entry name" value="PP2C"/>
</dbReference>
<dbReference type="CDD" id="cd00143">
    <property type="entry name" value="PP2Cc"/>
    <property type="match status" value="1"/>
</dbReference>
<dbReference type="Proteomes" id="UP001204142">
    <property type="component" value="Unassembled WGS sequence"/>
</dbReference>
<dbReference type="PROSITE" id="PS51746">
    <property type="entry name" value="PPM_2"/>
    <property type="match status" value="1"/>
</dbReference>
<dbReference type="PANTHER" id="PTHR47992">
    <property type="entry name" value="PROTEIN PHOSPHATASE"/>
    <property type="match status" value="1"/>
</dbReference>
<keyword evidence="3" id="KW-1185">Reference proteome</keyword>
<name>A0ABT1WD58_9BURK</name>
<dbReference type="SMART" id="SM00331">
    <property type="entry name" value="PP2C_SIG"/>
    <property type="match status" value="1"/>
</dbReference>
<dbReference type="InterPro" id="IPR036457">
    <property type="entry name" value="PPM-type-like_dom_sf"/>
</dbReference>
<evidence type="ECO:0000313" key="3">
    <source>
        <dbReference type="Proteomes" id="UP001204142"/>
    </source>
</evidence>
<dbReference type="SUPFAM" id="SSF81606">
    <property type="entry name" value="PP2C-like"/>
    <property type="match status" value="1"/>
</dbReference>
<reference evidence="2 3" key="1">
    <citation type="submission" date="2022-07" db="EMBL/GenBank/DDBJ databases">
        <authorList>
            <person name="Xamxidin M."/>
            <person name="Wu M."/>
        </authorList>
    </citation>
    <scope>NUCLEOTIDE SEQUENCE [LARGE SCALE GENOMIC DNA]</scope>
    <source>
        <strain evidence="2 3">NBRC 111650</strain>
    </source>
</reference>
<accession>A0ABT1WD58</accession>
<dbReference type="EMBL" id="JANIGO010000001">
    <property type="protein sequence ID" value="MCQ8895458.1"/>
    <property type="molecule type" value="Genomic_DNA"/>
</dbReference>
<dbReference type="Gene3D" id="3.60.40.10">
    <property type="entry name" value="PPM-type phosphatase domain"/>
    <property type="match status" value="1"/>
</dbReference>
<sequence length="255" mass="27735">MAERTVQWTPGPLLELDVSAVSEQGNRPSNQDAVVWHLQSGQFVGVVADGAGGHRGGEVASRLIIESTLQHLHSLHALPAQAALRTWLEDCNQQILNQQALNPALSDMHSTACLLVIDVHCRSAAWVHVGDTRLYQGRAGRMVFRTRDHSVLQWQADHPGNWPSVGRNTLYSALGQPTKDMVCQVDACISPLQAGDWFALCSDGVWEQVTDDEMAAIVACTASAQEAVMHLHAVARKRAAGRADNMTTLLVRLLA</sequence>
<evidence type="ECO:0000259" key="1">
    <source>
        <dbReference type="PROSITE" id="PS51746"/>
    </source>
</evidence>
<dbReference type="InterPro" id="IPR001932">
    <property type="entry name" value="PPM-type_phosphatase-like_dom"/>
</dbReference>
<gene>
    <name evidence="2" type="ORF">NQT62_03265</name>
</gene>
<feature type="domain" description="PPM-type phosphatase" evidence="1">
    <location>
        <begin position="17"/>
        <end position="253"/>
    </location>
</feature>
<evidence type="ECO:0000313" key="2">
    <source>
        <dbReference type="EMBL" id="MCQ8895458.1"/>
    </source>
</evidence>
<proteinExistence type="predicted"/>
<protein>
    <submittedName>
        <fullName evidence="2">Protein phosphatase 2C domain-containing protein</fullName>
    </submittedName>
</protein>
<dbReference type="Pfam" id="PF13672">
    <property type="entry name" value="PP2C_2"/>
    <property type="match status" value="1"/>
</dbReference>
<organism evidence="2 3">
    <name type="scientific">Limnobacter humi</name>
    <dbReference type="NCBI Taxonomy" id="1778671"/>
    <lineage>
        <taxon>Bacteria</taxon>
        <taxon>Pseudomonadati</taxon>
        <taxon>Pseudomonadota</taxon>
        <taxon>Betaproteobacteria</taxon>
        <taxon>Burkholderiales</taxon>
        <taxon>Burkholderiaceae</taxon>
        <taxon>Limnobacter</taxon>
    </lineage>
</organism>
<comment type="caution">
    <text evidence="2">The sequence shown here is derived from an EMBL/GenBank/DDBJ whole genome shotgun (WGS) entry which is preliminary data.</text>
</comment>
<dbReference type="RefSeq" id="WP_256763137.1">
    <property type="nucleotide sequence ID" value="NZ_JANIGO010000001.1"/>
</dbReference>